<evidence type="ECO:0000256" key="1">
    <source>
        <dbReference type="ARBA" id="ARBA00023157"/>
    </source>
</evidence>
<dbReference type="EMBL" id="JBEHCU010005961">
    <property type="protein sequence ID" value="KAL1398246.1"/>
    <property type="molecule type" value="Genomic_DNA"/>
</dbReference>
<name>A0ABD1DEY3_CULPP</name>
<dbReference type="InterPro" id="IPR001314">
    <property type="entry name" value="Peptidase_S1A"/>
</dbReference>
<dbReference type="InterPro" id="IPR051487">
    <property type="entry name" value="Ser/Thr_Proteases_Immune/Dev"/>
</dbReference>
<reference evidence="6 7" key="1">
    <citation type="submission" date="2024-05" db="EMBL/GenBank/DDBJ databases">
        <title>Culex pipiens pipiens assembly and annotation.</title>
        <authorList>
            <person name="Alout H."/>
            <person name="Durand T."/>
        </authorList>
    </citation>
    <scope>NUCLEOTIDE SEQUENCE [LARGE SCALE GENOMIC DNA]</scope>
    <source>
        <strain evidence="6">HA-2024</strain>
        <tissue evidence="6">Whole body</tissue>
    </source>
</reference>
<evidence type="ECO:0000313" key="6">
    <source>
        <dbReference type="EMBL" id="KAL1398246.1"/>
    </source>
</evidence>
<comment type="similarity">
    <text evidence="3">Belongs to the peptidase S1 family. CLIP subfamily.</text>
</comment>
<keyword evidence="2" id="KW-0325">Glycoprotein</keyword>
<organism evidence="6 7">
    <name type="scientific">Culex pipiens pipiens</name>
    <name type="common">Northern house mosquito</name>
    <dbReference type="NCBI Taxonomy" id="38569"/>
    <lineage>
        <taxon>Eukaryota</taxon>
        <taxon>Metazoa</taxon>
        <taxon>Ecdysozoa</taxon>
        <taxon>Arthropoda</taxon>
        <taxon>Hexapoda</taxon>
        <taxon>Insecta</taxon>
        <taxon>Pterygota</taxon>
        <taxon>Neoptera</taxon>
        <taxon>Endopterygota</taxon>
        <taxon>Diptera</taxon>
        <taxon>Nematocera</taxon>
        <taxon>Culicoidea</taxon>
        <taxon>Culicidae</taxon>
        <taxon>Culicinae</taxon>
        <taxon>Culicini</taxon>
        <taxon>Culex</taxon>
        <taxon>Culex</taxon>
    </lineage>
</organism>
<proteinExistence type="inferred from homology"/>
<evidence type="ECO:0000256" key="2">
    <source>
        <dbReference type="ARBA" id="ARBA00023180"/>
    </source>
</evidence>
<evidence type="ECO:0000256" key="3">
    <source>
        <dbReference type="ARBA" id="ARBA00024195"/>
    </source>
</evidence>
<comment type="caution">
    <text evidence="6">The sequence shown here is derived from an EMBL/GenBank/DDBJ whole genome shotgun (WGS) entry which is preliminary data.</text>
</comment>
<dbReference type="InterPro" id="IPR043504">
    <property type="entry name" value="Peptidase_S1_PA_chymotrypsin"/>
</dbReference>
<feature type="domain" description="Peptidase S1" evidence="5">
    <location>
        <begin position="27"/>
        <end position="261"/>
    </location>
</feature>
<dbReference type="PROSITE" id="PS50240">
    <property type="entry name" value="TRYPSIN_DOM"/>
    <property type="match status" value="1"/>
</dbReference>
<dbReference type="AlphaFoldDB" id="A0ABD1DEY3"/>
<feature type="chain" id="PRO_5044789337" description="Peptidase S1 domain-containing protein" evidence="4">
    <location>
        <begin position="18"/>
        <end position="266"/>
    </location>
</feature>
<sequence>MKSALILCLSLAVVALAINSDNPDKRIAEGEQAETNGFPFVVGILISEDEAHAFCAGILVTPGHVLTTANCVIRQTMLTVLLGSTDITRMTQFLPVTRVLLHWNHSATVISRADLALLTLARAANLNENVAVAQLPRWSQVGTTFEGFGSSMVGWGESGHRVDEVVPLQHLQIVRNPIISNSACGRTHNFIRDEHVCTAGDNGGPCHGDEGGPVMITEAGQLTVIGIHSFHFTGIGGCERGRSAVHTRLTEHLDWLVEHTGVYIRP</sequence>
<feature type="signal peptide" evidence="4">
    <location>
        <begin position="1"/>
        <end position="17"/>
    </location>
</feature>
<evidence type="ECO:0000256" key="4">
    <source>
        <dbReference type="SAM" id="SignalP"/>
    </source>
</evidence>
<evidence type="ECO:0000313" key="7">
    <source>
        <dbReference type="Proteomes" id="UP001562425"/>
    </source>
</evidence>
<dbReference type="PANTHER" id="PTHR24256">
    <property type="entry name" value="TRYPTASE-RELATED"/>
    <property type="match status" value="1"/>
</dbReference>
<accession>A0ABD1DEY3</accession>
<protein>
    <recommendedName>
        <fullName evidence="5">Peptidase S1 domain-containing protein</fullName>
    </recommendedName>
</protein>
<keyword evidence="4" id="KW-0732">Signal</keyword>
<dbReference type="Pfam" id="PF00089">
    <property type="entry name" value="Trypsin"/>
    <property type="match status" value="1"/>
</dbReference>
<keyword evidence="1" id="KW-1015">Disulfide bond</keyword>
<dbReference type="InterPro" id="IPR009003">
    <property type="entry name" value="Peptidase_S1_PA"/>
</dbReference>
<dbReference type="Gene3D" id="2.40.10.10">
    <property type="entry name" value="Trypsin-like serine proteases"/>
    <property type="match status" value="1"/>
</dbReference>
<dbReference type="SUPFAM" id="SSF50494">
    <property type="entry name" value="Trypsin-like serine proteases"/>
    <property type="match status" value="1"/>
</dbReference>
<evidence type="ECO:0000259" key="5">
    <source>
        <dbReference type="PROSITE" id="PS50240"/>
    </source>
</evidence>
<keyword evidence="7" id="KW-1185">Reference proteome</keyword>
<dbReference type="InterPro" id="IPR001254">
    <property type="entry name" value="Trypsin_dom"/>
</dbReference>
<dbReference type="SMART" id="SM00020">
    <property type="entry name" value="Tryp_SPc"/>
    <property type="match status" value="1"/>
</dbReference>
<dbReference type="PRINTS" id="PR00722">
    <property type="entry name" value="CHYMOTRYPSIN"/>
</dbReference>
<gene>
    <name evidence="6" type="ORF">pipiens_009117</name>
</gene>
<dbReference type="Proteomes" id="UP001562425">
    <property type="component" value="Unassembled WGS sequence"/>
</dbReference>